<dbReference type="GO" id="GO:0003677">
    <property type="term" value="F:DNA binding"/>
    <property type="evidence" value="ECO:0007669"/>
    <property type="project" value="InterPro"/>
</dbReference>
<dbReference type="AlphaFoldDB" id="A0A1L3Q0N7"/>
<dbReference type="STRING" id="2177.BHR79_02295"/>
<dbReference type="GeneID" id="30582551"/>
<dbReference type="EMBL" id="FNMU01000001">
    <property type="protein sequence ID" value="SDW07484.1"/>
    <property type="molecule type" value="Genomic_DNA"/>
</dbReference>
<dbReference type="Proteomes" id="UP000267921">
    <property type="component" value="Unassembled WGS sequence"/>
</dbReference>
<dbReference type="FunFam" id="3.20.20.150:FF:000017">
    <property type="entry name" value="Endonuclease IV related protein"/>
    <property type="match status" value="1"/>
</dbReference>
<reference evidence="3 7" key="3">
    <citation type="submission" date="2018-10" db="EMBL/GenBank/DDBJ databases">
        <title>Cultivation of a novel Methanohalophilus strain from Kebrit Deep of the Red Sea and a genomic comparison of members of the genus Methanohalophilus.</title>
        <authorList>
            <person name="Guan Y."/>
            <person name="Ngugi D.K."/>
            <person name="Stingl U."/>
        </authorList>
    </citation>
    <scope>NUCLEOTIDE SEQUENCE [LARGE SCALE GENOMIC DNA]</scope>
    <source>
        <strain evidence="3 7">DSM 3094</strain>
    </source>
</reference>
<dbReference type="InterPro" id="IPR001719">
    <property type="entry name" value="AP_endonuc_2"/>
</dbReference>
<evidence type="ECO:0000313" key="6">
    <source>
        <dbReference type="Proteomes" id="UP000198669"/>
    </source>
</evidence>
<dbReference type="SMART" id="SM00518">
    <property type="entry name" value="AP2Ec"/>
    <property type="match status" value="1"/>
</dbReference>
<evidence type="ECO:0000313" key="3">
    <source>
        <dbReference type="EMBL" id="RNI10695.1"/>
    </source>
</evidence>
<name>A0A1L3Q0N7_9EURY</name>
<evidence type="ECO:0000313" key="2">
    <source>
        <dbReference type="EMBL" id="APH38432.1"/>
    </source>
</evidence>
<dbReference type="GO" id="GO:0003906">
    <property type="term" value="F:DNA-(apurinic or apyrimidinic site) endonuclease activity"/>
    <property type="evidence" value="ECO:0007669"/>
    <property type="project" value="TreeGrafter"/>
</dbReference>
<evidence type="ECO:0000259" key="1">
    <source>
        <dbReference type="Pfam" id="PF01261"/>
    </source>
</evidence>
<evidence type="ECO:0000313" key="5">
    <source>
        <dbReference type="Proteomes" id="UP000186879"/>
    </source>
</evidence>
<dbReference type="Proteomes" id="UP000186879">
    <property type="component" value="Chromosome"/>
</dbReference>
<dbReference type="Proteomes" id="UP000198669">
    <property type="component" value="Unassembled WGS sequence"/>
</dbReference>
<keyword evidence="4" id="KW-0540">Nuclease</keyword>
<dbReference type="RefSeq" id="WP_072560809.1">
    <property type="nucleotide sequence ID" value="NZ_CP017921.1"/>
</dbReference>
<accession>A0A1L3Q0N7</accession>
<dbReference type="GO" id="GO:0006284">
    <property type="term" value="P:base-excision repair"/>
    <property type="evidence" value="ECO:0007669"/>
    <property type="project" value="TreeGrafter"/>
</dbReference>
<dbReference type="PANTHER" id="PTHR21445">
    <property type="entry name" value="ENDONUCLEASE IV ENDODEOXYRIBONUCLEASE IV"/>
    <property type="match status" value="1"/>
</dbReference>
<dbReference type="EMBL" id="RJJG01000001">
    <property type="protein sequence ID" value="RNI10695.1"/>
    <property type="molecule type" value="Genomic_DNA"/>
</dbReference>
<reference evidence="4 6" key="2">
    <citation type="submission" date="2016-10" db="EMBL/GenBank/DDBJ databases">
        <authorList>
            <person name="de Groot N.N."/>
        </authorList>
    </citation>
    <scope>NUCLEOTIDE SEQUENCE [LARGE SCALE GENOMIC DNA]</scope>
    <source>
        <strain evidence="4 6">Z-7982</strain>
    </source>
</reference>
<dbReference type="SUPFAM" id="SSF51658">
    <property type="entry name" value="Xylose isomerase-like"/>
    <property type="match status" value="1"/>
</dbReference>
<keyword evidence="5" id="KW-1185">Reference proteome</keyword>
<reference evidence="2 5" key="1">
    <citation type="submission" date="2016-10" db="EMBL/GenBank/DDBJ databases">
        <title>Methanohalophilus halophilus.</title>
        <authorList>
            <person name="L'haridon S."/>
        </authorList>
    </citation>
    <scope>NUCLEOTIDE SEQUENCE [LARGE SCALE GENOMIC DNA]</scope>
    <source>
        <strain evidence="2 5">Z-7982</strain>
    </source>
</reference>
<dbReference type="InterPro" id="IPR013022">
    <property type="entry name" value="Xyl_isomerase-like_TIM-brl"/>
</dbReference>
<dbReference type="EMBL" id="CP017921">
    <property type="protein sequence ID" value="APH38432.1"/>
    <property type="molecule type" value="Genomic_DNA"/>
</dbReference>
<dbReference type="GO" id="GO:0008270">
    <property type="term" value="F:zinc ion binding"/>
    <property type="evidence" value="ECO:0007669"/>
    <property type="project" value="InterPro"/>
</dbReference>
<organism evidence="2 5">
    <name type="scientific">Methanohalophilus halophilus</name>
    <dbReference type="NCBI Taxonomy" id="2177"/>
    <lineage>
        <taxon>Archaea</taxon>
        <taxon>Methanobacteriati</taxon>
        <taxon>Methanobacteriota</taxon>
        <taxon>Stenosarchaea group</taxon>
        <taxon>Methanomicrobia</taxon>
        <taxon>Methanosarcinales</taxon>
        <taxon>Methanosarcinaceae</taxon>
        <taxon>Methanohalophilus</taxon>
    </lineage>
</organism>
<proteinExistence type="predicted"/>
<feature type="domain" description="Xylose isomerase-like TIM barrel" evidence="1">
    <location>
        <begin position="23"/>
        <end position="262"/>
    </location>
</feature>
<sequence>MPLLFGTAGTPLSAKGRGSEGGIQRVKELGLGCMELEFVRGVRMKEPTAEKIADTAHKTGISLSVHAPYYINLNSKEEEKIQASIKRIYDSAYIGNICGASSIVFHPAYYHEQSGNTVFSKVEALLEKLAGQLEDEGINTTLRPETTGKPSQFGNLEETLALSAGIEGVLPCIDFAHLHARSKGEENSYAEFSAVLEKVEEYLGKEGLRNMHMHISGIEYTTKGEKNHLVLEESDLKFSELMQALKDFGAQGLVICESPNLEEDALLLQKTYENK</sequence>
<evidence type="ECO:0000313" key="7">
    <source>
        <dbReference type="Proteomes" id="UP000267921"/>
    </source>
</evidence>
<dbReference type="PANTHER" id="PTHR21445:SF0">
    <property type="entry name" value="APURINIC-APYRIMIDINIC ENDONUCLEASE"/>
    <property type="match status" value="1"/>
</dbReference>
<dbReference type="Gene3D" id="3.20.20.150">
    <property type="entry name" value="Divalent-metal-dependent TIM barrel enzymes"/>
    <property type="match status" value="1"/>
</dbReference>
<keyword evidence="4" id="KW-0255">Endonuclease</keyword>
<protein>
    <submittedName>
        <fullName evidence="4">Endonuclease IV</fullName>
    </submittedName>
</protein>
<dbReference type="Pfam" id="PF01261">
    <property type="entry name" value="AP_endonuc_2"/>
    <property type="match status" value="1"/>
</dbReference>
<dbReference type="InterPro" id="IPR036237">
    <property type="entry name" value="Xyl_isomerase-like_sf"/>
</dbReference>
<evidence type="ECO:0000313" key="4">
    <source>
        <dbReference type="EMBL" id="SDW07484.1"/>
    </source>
</evidence>
<dbReference type="KEGG" id="mhaz:BHR79_02295"/>
<keyword evidence="4" id="KW-0378">Hydrolase</keyword>
<dbReference type="GO" id="GO:0008081">
    <property type="term" value="F:phosphoric diester hydrolase activity"/>
    <property type="evidence" value="ECO:0007669"/>
    <property type="project" value="TreeGrafter"/>
</dbReference>
<gene>
    <name evidence="2" type="ORF">BHR79_02295</name>
    <name evidence="3" type="ORF">EFE40_00490</name>
    <name evidence="4" type="ORF">SAMN04515625_0285</name>
</gene>
<dbReference type="OrthoDB" id="33250at2157"/>